<name>A0A369UUW7_9GAMM</name>
<dbReference type="AlphaFoldDB" id="A0A369UUW7"/>
<dbReference type="Proteomes" id="UP000253782">
    <property type="component" value="Unassembled WGS sequence"/>
</dbReference>
<evidence type="ECO:0000313" key="1">
    <source>
        <dbReference type="EMBL" id="RDD83400.1"/>
    </source>
</evidence>
<protein>
    <submittedName>
        <fullName evidence="1">Uncharacterized protein</fullName>
    </submittedName>
</protein>
<comment type="caution">
    <text evidence="1">The sequence shown here is derived from an EMBL/GenBank/DDBJ whole genome shotgun (WGS) entry which is preliminary data.</text>
</comment>
<proteinExistence type="predicted"/>
<accession>A0A369UUW7</accession>
<dbReference type="EMBL" id="QQAH01000001">
    <property type="protein sequence ID" value="RDD83400.1"/>
    <property type="molecule type" value="Genomic_DNA"/>
</dbReference>
<keyword evidence="2" id="KW-1185">Reference proteome</keyword>
<reference evidence="1 2" key="1">
    <citation type="submission" date="2018-07" db="EMBL/GenBank/DDBJ databases">
        <title>Dyella tabacisoli L4-6T, whole genome shotgun sequence.</title>
        <authorList>
            <person name="Zhou X.-K."/>
            <person name="Li W.-J."/>
            <person name="Duan Y.-Q."/>
        </authorList>
    </citation>
    <scope>NUCLEOTIDE SEQUENCE [LARGE SCALE GENOMIC DNA]</scope>
    <source>
        <strain evidence="1 2">L4-6</strain>
    </source>
</reference>
<organism evidence="1 2">
    <name type="scientific">Dyella tabacisoli</name>
    <dbReference type="NCBI Taxonomy" id="2282381"/>
    <lineage>
        <taxon>Bacteria</taxon>
        <taxon>Pseudomonadati</taxon>
        <taxon>Pseudomonadota</taxon>
        <taxon>Gammaproteobacteria</taxon>
        <taxon>Lysobacterales</taxon>
        <taxon>Rhodanobacteraceae</taxon>
        <taxon>Dyella</taxon>
    </lineage>
</organism>
<sequence length="137" mass="15694">MAMKAINAKPFRWLAVCLLVTAIAWALTSIIGYGMTFSRTEFDGLKKGMSRADAMAELKKIGVVELEAIPDNAPNVSKDADTQEGLWVRLNEKDYVSKIYRYDTWRYQVPNSYSNVDITFRQDGLVSIKYRWRPFEG</sequence>
<evidence type="ECO:0000313" key="2">
    <source>
        <dbReference type="Proteomes" id="UP000253782"/>
    </source>
</evidence>
<gene>
    <name evidence="1" type="ORF">DVJ77_02115</name>
</gene>